<dbReference type="EMBL" id="WUMU01000012">
    <property type="protein sequence ID" value="MXN18464.1"/>
    <property type="molecule type" value="Genomic_DNA"/>
</dbReference>
<evidence type="ECO:0000313" key="2">
    <source>
        <dbReference type="Proteomes" id="UP000477911"/>
    </source>
</evidence>
<dbReference type="AlphaFoldDB" id="A0A6L7G270"/>
<organism evidence="1 2">
    <name type="scientific">Pseudooceanicola albus</name>
    <dbReference type="NCBI Taxonomy" id="2692189"/>
    <lineage>
        <taxon>Bacteria</taxon>
        <taxon>Pseudomonadati</taxon>
        <taxon>Pseudomonadota</taxon>
        <taxon>Alphaproteobacteria</taxon>
        <taxon>Rhodobacterales</taxon>
        <taxon>Paracoccaceae</taxon>
        <taxon>Pseudooceanicola</taxon>
    </lineage>
</organism>
<dbReference type="SUPFAM" id="SSF52540">
    <property type="entry name" value="P-loop containing nucleoside triphosphate hydrolases"/>
    <property type="match status" value="1"/>
</dbReference>
<protein>
    <recommendedName>
        <fullName evidence="3">Sulfotransferase family protein</fullName>
    </recommendedName>
</protein>
<gene>
    <name evidence="1" type="ORF">GR170_11510</name>
</gene>
<accession>A0A6L7G270</accession>
<evidence type="ECO:0008006" key="3">
    <source>
        <dbReference type="Google" id="ProtNLM"/>
    </source>
</evidence>
<sequence length="266" mass="29167">MDRPPRLIVHAGFHKTGTSSIQKTLRRGRKVLEPHLRIFLKPEMEALCAAARAHDAAPCALTLRLFAHEVAVLAEGLDPGDPRPALLSSEDLSGHIPGRRDRRGYPNAPALMQTLAQTLTQAWGRAPELTFVYTTRAPEAWMRSCHAQHLRVSRMTQELPRYIARQRDHADLEAIAGTIRAAVAPHPLRTFPLEITRDLPNGPLSPLLELAGVPEAARAALPALPPANAAAPAEVLAQFLALNRADLPRDELRARKQALIPRPSRG</sequence>
<dbReference type="InterPro" id="IPR027417">
    <property type="entry name" value="P-loop_NTPase"/>
</dbReference>
<reference evidence="1 2" key="1">
    <citation type="submission" date="2019-12" db="EMBL/GenBank/DDBJ databases">
        <authorList>
            <person name="Li M."/>
        </authorList>
    </citation>
    <scope>NUCLEOTIDE SEQUENCE [LARGE SCALE GENOMIC DNA]</scope>
    <source>
        <strain evidence="1 2">GBMRC 2024</strain>
    </source>
</reference>
<name>A0A6L7G270_9RHOB</name>
<dbReference type="Gene3D" id="3.40.50.300">
    <property type="entry name" value="P-loop containing nucleotide triphosphate hydrolases"/>
    <property type="match status" value="1"/>
</dbReference>
<evidence type="ECO:0000313" key="1">
    <source>
        <dbReference type="EMBL" id="MXN18464.1"/>
    </source>
</evidence>
<comment type="caution">
    <text evidence="1">The sequence shown here is derived from an EMBL/GenBank/DDBJ whole genome shotgun (WGS) entry which is preliminary data.</text>
</comment>
<dbReference type="Proteomes" id="UP000477911">
    <property type="component" value="Unassembled WGS sequence"/>
</dbReference>
<proteinExistence type="predicted"/>
<dbReference type="RefSeq" id="WP_160894590.1">
    <property type="nucleotide sequence ID" value="NZ_WUMU01000012.1"/>
</dbReference>
<keyword evidence="2" id="KW-1185">Reference proteome</keyword>